<name>A0A0D6LN62_9BILA</name>
<dbReference type="PANTHER" id="PTHR45848:SF4">
    <property type="entry name" value="DUAL SPECIFICITY PROTEIN PHOSPHATASE 12"/>
    <property type="match status" value="1"/>
</dbReference>
<keyword evidence="4" id="KW-0904">Protein phosphatase</keyword>
<evidence type="ECO:0000256" key="4">
    <source>
        <dbReference type="ARBA" id="ARBA00022912"/>
    </source>
</evidence>
<dbReference type="GO" id="GO:0004725">
    <property type="term" value="F:protein tyrosine phosphatase activity"/>
    <property type="evidence" value="ECO:0007669"/>
    <property type="project" value="UniProtKB-EC"/>
</dbReference>
<keyword evidence="7" id="KW-1185">Reference proteome</keyword>
<dbReference type="GO" id="GO:0008138">
    <property type="term" value="F:protein tyrosine/serine/threonine phosphatase activity"/>
    <property type="evidence" value="ECO:0007669"/>
    <property type="project" value="TreeGrafter"/>
</dbReference>
<keyword evidence="3" id="KW-0378">Hydrolase</keyword>
<dbReference type="CDD" id="cd14498">
    <property type="entry name" value="DSP"/>
    <property type="match status" value="1"/>
</dbReference>
<proteinExistence type="inferred from homology"/>
<evidence type="ECO:0000256" key="5">
    <source>
        <dbReference type="SAM" id="MobiDB-lite"/>
    </source>
</evidence>
<evidence type="ECO:0000313" key="6">
    <source>
        <dbReference type="EMBL" id="EPB71476.1"/>
    </source>
</evidence>
<dbReference type="AlphaFoldDB" id="A0A0D6LN62"/>
<dbReference type="EC" id="3.1.3.48" evidence="2"/>
<accession>A0A0D6LN62</accession>
<evidence type="ECO:0000256" key="1">
    <source>
        <dbReference type="ARBA" id="ARBA00008601"/>
    </source>
</evidence>
<comment type="similarity">
    <text evidence="1">Belongs to the protein-tyrosine phosphatase family. Non-receptor class dual specificity subfamily.</text>
</comment>
<reference evidence="6 7" key="1">
    <citation type="submission" date="2013-05" db="EMBL/GenBank/DDBJ databases">
        <title>Draft genome of the parasitic nematode Anyclostoma ceylanicum.</title>
        <authorList>
            <person name="Mitreva M."/>
        </authorList>
    </citation>
    <scope>NUCLEOTIDE SEQUENCE [LARGE SCALE GENOMIC DNA]</scope>
</reference>
<evidence type="ECO:0000256" key="2">
    <source>
        <dbReference type="ARBA" id="ARBA00013064"/>
    </source>
</evidence>
<evidence type="ECO:0000313" key="7">
    <source>
        <dbReference type="Proteomes" id="UP000054495"/>
    </source>
</evidence>
<sequence length="293" mass="32669">MDGKDTYMFMNLLIAQIAEKSMIDKITDHVFISGAGDVLVGGSQLRKLEITHVLTVSAVAIPMDKRLPNIEYHFLFAMDLPNQDLLGTGLLAQGLAFITNAVQSGGNILVHCPNEGFFAQLQIFEKLGYKLDEATLSRSRDYKDWCIASGNVPNHGSDERAATFVRDVDAHNNDSDRGSKFRRNKLDGCGKCRHVLFFGEHLTRHKRCDGERCGFGYLIEPMKWMDVTEYEGKINCPSCDSKLGNYSWGGRQCQGEPVTPWVHLHRAKVDEVSSRSTIEPHAPPSQIPSVIIS</sequence>
<feature type="region of interest" description="Disordered" evidence="5">
    <location>
        <begin position="273"/>
        <end position="293"/>
    </location>
</feature>
<organism evidence="6 7">
    <name type="scientific">Ancylostoma ceylanicum</name>
    <dbReference type="NCBI Taxonomy" id="53326"/>
    <lineage>
        <taxon>Eukaryota</taxon>
        <taxon>Metazoa</taxon>
        <taxon>Ecdysozoa</taxon>
        <taxon>Nematoda</taxon>
        <taxon>Chromadorea</taxon>
        <taxon>Rhabditida</taxon>
        <taxon>Rhabditina</taxon>
        <taxon>Rhabditomorpha</taxon>
        <taxon>Strongyloidea</taxon>
        <taxon>Ancylostomatidae</taxon>
        <taxon>Ancylostomatinae</taxon>
        <taxon>Ancylostoma</taxon>
    </lineage>
</organism>
<gene>
    <name evidence="6" type="ORF">ANCCEY_09454</name>
</gene>
<dbReference type="GO" id="GO:0005634">
    <property type="term" value="C:nucleus"/>
    <property type="evidence" value="ECO:0007669"/>
    <property type="project" value="TreeGrafter"/>
</dbReference>
<protein>
    <recommendedName>
        <fullName evidence="2">protein-tyrosine-phosphatase</fullName>
        <ecNumber evidence="2">3.1.3.48</ecNumber>
    </recommendedName>
</protein>
<dbReference type="EMBL" id="KE125108">
    <property type="protein sequence ID" value="EPB71476.1"/>
    <property type="molecule type" value="Genomic_DNA"/>
</dbReference>
<dbReference type="Gene3D" id="3.90.190.10">
    <property type="entry name" value="Protein tyrosine phosphatase superfamily"/>
    <property type="match status" value="1"/>
</dbReference>
<dbReference type="SUPFAM" id="SSF52799">
    <property type="entry name" value="(Phosphotyrosine protein) phosphatases II"/>
    <property type="match status" value="1"/>
</dbReference>
<evidence type="ECO:0000256" key="3">
    <source>
        <dbReference type="ARBA" id="ARBA00022801"/>
    </source>
</evidence>
<dbReference type="Proteomes" id="UP000054495">
    <property type="component" value="Unassembled WGS sequence"/>
</dbReference>
<dbReference type="InterPro" id="IPR029021">
    <property type="entry name" value="Prot-tyrosine_phosphatase-like"/>
</dbReference>
<dbReference type="PANTHER" id="PTHR45848">
    <property type="entry name" value="DUAL SPECIFICITY PROTEIN PHOSPHATASE 12 FAMILY MEMBER"/>
    <property type="match status" value="1"/>
</dbReference>